<dbReference type="Proteomes" id="UP001329430">
    <property type="component" value="Chromosome 7"/>
</dbReference>
<evidence type="ECO:0008006" key="3">
    <source>
        <dbReference type="Google" id="ProtNLM"/>
    </source>
</evidence>
<keyword evidence="2" id="KW-1185">Reference proteome</keyword>
<reference evidence="1 2" key="1">
    <citation type="journal article" date="2024" name="Insects">
        <title>An Improved Chromosome-Level Genome Assembly of the Firefly Pyrocoelia pectoralis.</title>
        <authorList>
            <person name="Fu X."/>
            <person name="Meyer-Rochow V.B."/>
            <person name="Ballantyne L."/>
            <person name="Zhu X."/>
        </authorList>
    </citation>
    <scope>NUCLEOTIDE SEQUENCE [LARGE SCALE GENOMIC DNA]</scope>
    <source>
        <strain evidence="1">XCY_ONT2</strain>
    </source>
</reference>
<sequence length="330" mass="37906">MLLATPYVPFDSVQGSGGPPRVISEIRKQNPIVNRERREQIRPRISGDLLVICGNEKRWWPRRVMVRGGQLLIGSVPGDSASSSLRLPLRHLSLAAGPLPHSLSLYKGQNIALTIQTASERAFDLWVKTIAIELIRQTPLEAVRYLDILTLADSWNKKYNKEDCTQDWNCNYIKNEEVQQSCNYYTNEKQKTKVEPKSFVQPPPSDERSIEVLLKKCQNADNYVPVKEKLVLFESLCRFGRKVRSTEDVSVKINVEAKRAVSMHDLSNSCLTGVRQICKYFENKREPQEELSSSYGTIHRASRRLINFNTQLRDRNIDQRTENLNEIYSV</sequence>
<protein>
    <recommendedName>
        <fullName evidence="3">PH domain-containing protein</fullName>
    </recommendedName>
</protein>
<name>A0AAN7V4B2_9COLE</name>
<accession>A0AAN7V4B2</accession>
<evidence type="ECO:0000313" key="2">
    <source>
        <dbReference type="Proteomes" id="UP001329430"/>
    </source>
</evidence>
<comment type="caution">
    <text evidence="1">The sequence shown here is derived from an EMBL/GenBank/DDBJ whole genome shotgun (WGS) entry which is preliminary data.</text>
</comment>
<gene>
    <name evidence="1" type="ORF">RI129_010332</name>
</gene>
<dbReference type="EMBL" id="JAVRBK010000007">
    <property type="protein sequence ID" value="KAK5641785.1"/>
    <property type="molecule type" value="Genomic_DNA"/>
</dbReference>
<organism evidence="1 2">
    <name type="scientific">Pyrocoelia pectoralis</name>
    <dbReference type="NCBI Taxonomy" id="417401"/>
    <lineage>
        <taxon>Eukaryota</taxon>
        <taxon>Metazoa</taxon>
        <taxon>Ecdysozoa</taxon>
        <taxon>Arthropoda</taxon>
        <taxon>Hexapoda</taxon>
        <taxon>Insecta</taxon>
        <taxon>Pterygota</taxon>
        <taxon>Neoptera</taxon>
        <taxon>Endopterygota</taxon>
        <taxon>Coleoptera</taxon>
        <taxon>Polyphaga</taxon>
        <taxon>Elateriformia</taxon>
        <taxon>Elateroidea</taxon>
        <taxon>Lampyridae</taxon>
        <taxon>Lampyrinae</taxon>
        <taxon>Pyrocoelia</taxon>
    </lineage>
</organism>
<dbReference type="AlphaFoldDB" id="A0AAN7V4B2"/>
<evidence type="ECO:0000313" key="1">
    <source>
        <dbReference type="EMBL" id="KAK5641785.1"/>
    </source>
</evidence>
<proteinExistence type="predicted"/>